<accession>A0AAV4F654</accession>
<dbReference type="Proteomes" id="UP000762676">
    <property type="component" value="Unassembled WGS sequence"/>
</dbReference>
<dbReference type="AlphaFoldDB" id="A0AAV4F654"/>
<evidence type="ECO:0000313" key="2">
    <source>
        <dbReference type="Proteomes" id="UP000762676"/>
    </source>
</evidence>
<protein>
    <submittedName>
        <fullName evidence="1">Uncharacterized protein</fullName>
    </submittedName>
</protein>
<sequence length="74" mass="8447">MKDEMLDRKEEKKRDIEQDIEKQKVRVSISDGQSCHSVWTSNRSQAVKWRCEGINRLMAIPAASAVGTVEEGKK</sequence>
<comment type="caution">
    <text evidence="1">The sequence shown here is derived from an EMBL/GenBank/DDBJ whole genome shotgun (WGS) entry which is preliminary data.</text>
</comment>
<name>A0AAV4F654_9GAST</name>
<organism evidence="1 2">
    <name type="scientific">Elysia marginata</name>
    <dbReference type="NCBI Taxonomy" id="1093978"/>
    <lineage>
        <taxon>Eukaryota</taxon>
        <taxon>Metazoa</taxon>
        <taxon>Spiralia</taxon>
        <taxon>Lophotrochozoa</taxon>
        <taxon>Mollusca</taxon>
        <taxon>Gastropoda</taxon>
        <taxon>Heterobranchia</taxon>
        <taxon>Euthyneura</taxon>
        <taxon>Panpulmonata</taxon>
        <taxon>Sacoglossa</taxon>
        <taxon>Placobranchoidea</taxon>
        <taxon>Plakobranchidae</taxon>
        <taxon>Elysia</taxon>
    </lineage>
</organism>
<gene>
    <name evidence="1" type="ORF">ElyMa_002029300</name>
</gene>
<dbReference type="EMBL" id="BMAT01004136">
    <property type="protein sequence ID" value="GFR68759.1"/>
    <property type="molecule type" value="Genomic_DNA"/>
</dbReference>
<proteinExistence type="predicted"/>
<evidence type="ECO:0000313" key="1">
    <source>
        <dbReference type="EMBL" id="GFR68759.1"/>
    </source>
</evidence>
<reference evidence="1 2" key="1">
    <citation type="journal article" date="2021" name="Elife">
        <title>Chloroplast acquisition without the gene transfer in kleptoplastic sea slugs, Plakobranchus ocellatus.</title>
        <authorList>
            <person name="Maeda T."/>
            <person name="Takahashi S."/>
            <person name="Yoshida T."/>
            <person name="Shimamura S."/>
            <person name="Takaki Y."/>
            <person name="Nagai Y."/>
            <person name="Toyoda A."/>
            <person name="Suzuki Y."/>
            <person name="Arimoto A."/>
            <person name="Ishii H."/>
            <person name="Satoh N."/>
            <person name="Nishiyama T."/>
            <person name="Hasebe M."/>
            <person name="Maruyama T."/>
            <person name="Minagawa J."/>
            <person name="Obokata J."/>
            <person name="Shigenobu S."/>
        </authorList>
    </citation>
    <scope>NUCLEOTIDE SEQUENCE [LARGE SCALE GENOMIC DNA]</scope>
</reference>
<keyword evidence="2" id="KW-1185">Reference proteome</keyword>